<dbReference type="GeneID" id="37544018"/>
<sequence>MQTIPVKKSKQRSLCFGLPLRLFVLEALRVKNPQRPTGYKITAITPNRGCGSGSFPLHATPFGLRCSFGRGGLHPVGHNSAPRRSAEGAKALRCFAFPFRGVCFYLPPFFKATAFFGARTCKGKHGDVLCHSWPLTRKKRG</sequence>
<dbReference type="AlphaFoldDB" id="A0A2Z2QKG6"/>
<protein>
    <submittedName>
        <fullName evidence="1">Uncharacterized protein</fullName>
    </submittedName>
</protein>
<dbReference type="EMBL" id="KX761577">
    <property type="protein sequence ID" value="AST24237.1"/>
    <property type="molecule type" value="Genomic_DNA"/>
</dbReference>
<evidence type="ECO:0000313" key="1">
    <source>
        <dbReference type="EMBL" id="AST24237.1"/>
    </source>
</evidence>
<reference evidence="1" key="1">
    <citation type="journal article" date="2018" name="Gene">
        <title>The complete mitochondrial genome of the Caulerpa lentillifera (Ulvophyceae, Chlorophyta): Sequence, genome content, organization structure and phylogenetic consideration.</title>
        <authorList>
            <person name="Zheng F."/>
            <person name="Liu H."/>
            <person name="Jiang M."/>
            <person name="Xu Z."/>
            <person name="Wang Z."/>
            <person name="Wang C."/>
            <person name="Du F."/>
            <person name="Shen Z."/>
            <person name="Wang B."/>
        </authorList>
    </citation>
    <scope>NUCLEOTIDE SEQUENCE</scope>
</reference>
<name>A0A2Z2QKG6_9CHLO</name>
<accession>A0A2Z2QKG6</accession>
<dbReference type="RefSeq" id="YP_009504762.1">
    <property type="nucleotide sequence ID" value="NC_038217.1"/>
</dbReference>
<geneLocation type="mitochondrion" evidence="1"/>
<proteinExistence type="predicted"/>
<gene>
    <name evidence="1" type="primary">orf141</name>
</gene>
<keyword evidence="1" id="KW-0496">Mitochondrion</keyword>
<organism evidence="1">
    <name type="scientific">Caulerpa lentillifera</name>
    <dbReference type="NCBI Taxonomy" id="148947"/>
    <lineage>
        <taxon>Eukaryota</taxon>
        <taxon>Viridiplantae</taxon>
        <taxon>Chlorophyta</taxon>
        <taxon>core chlorophytes</taxon>
        <taxon>Ulvophyceae</taxon>
        <taxon>TCBD clade</taxon>
        <taxon>Bryopsidales</taxon>
        <taxon>Halimedineae</taxon>
        <taxon>Caulerpaceae</taxon>
        <taxon>Caulerpa</taxon>
    </lineage>
</organism>